<gene>
    <name evidence="2" type="ordered locus">Hbal_0854</name>
</gene>
<dbReference type="Pfam" id="PF01047">
    <property type="entry name" value="MarR"/>
    <property type="match status" value="1"/>
</dbReference>
<evidence type="ECO:0000259" key="1">
    <source>
        <dbReference type="PROSITE" id="PS50995"/>
    </source>
</evidence>
<dbReference type="Proteomes" id="UP000002745">
    <property type="component" value="Chromosome"/>
</dbReference>
<accession>C6XQ31</accession>
<dbReference type="SMART" id="SM00347">
    <property type="entry name" value="HTH_MARR"/>
    <property type="match status" value="1"/>
</dbReference>
<keyword evidence="3" id="KW-1185">Reference proteome</keyword>
<dbReference type="EMBL" id="CP001678">
    <property type="protein sequence ID" value="ACT58548.1"/>
    <property type="molecule type" value="Genomic_DNA"/>
</dbReference>
<proteinExistence type="predicted"/>
<dbReference type="InterPro" id="IPR039422">
    <property type="entry name" value="MarR/SlyA-like"/>
</dbReference>
<dbReference type="InterPro" id="IPR036388">
    <property type="entry name" value="WH-like_DNA-bd_sf"/>
</dbReference>
<dbReference type="KEGG" id="hba:Hbal_0854"/>
<feature type="domain" description="HTH marR-type" evidence="1">
    <location>
        <begin position="1"/>
        <end position="124"/>
    </location>
</feature>
<dbReference type="PROSITE" id="PS50995">
    <property type="entry name" value="HTH_MARR_2"/>
    <property type="match status" value="1"/>
</dbReference>
<dbReference type="InterPro" id="IPR036390">
    <property type="entry name" value="WH_DNA-bd_sf"/>
</dbReference>
<protein>
    <submittedName>
        <fullName evidence="2">Transcriptional regulator, MarR family</fullName>
    </submittedName>
</protein>
<sequence length="124" mass="13726">MELDRTTALQLWRDVLAQSVRSDSPDLSARQMAILMAVYLTPPPHTVRGLALSLNMGKPAVTRALDTLSGHNLLKRRKDTDDLRNVLVQRTVAGSVFLTEYGDTISEAFQAIQHQLPNETKDAA</sequence>
<dbReference type="InterPro" id="IPR000835">
    <property type="entry name" value="HTH_MarR-typ"/>
</dbReference>
<evidence type="ECO:0000313" key="2">
    <source>
        <dbReference type="EMBL" id="ACT58548.1"/>
    </source>
</evidence>
<dbReference type="PANTHER" id="PTHR33164">
    <property type="entry name" value="TRANSCRIPTIONAL REGULATOR, MARR FAMILY"/>
    <property type="match status" value="1"/>
</dbReference>
<dbReference type="HOGENOM" id="CLU_123892_1_0_5"/>
<dbReference type="STRING" id="582402.Hbal_0854"/>
<dbReference type="OrthoDB" id="9812268at2"/>
<dbReference type="GO" id="GO:0003700">
    <property type="term" value="F:DNA-binding transcription factor activity"/>
    <property type="evidence" value="ECO:0007669"/>
    <property type="project" value="InterPro"/>
</dbReference>
<organism evidence="2 3">
    <name type="scientific">Hirschia baltica (strain ATCC 49814 / DSM 5838 / IFAM 1418)</name>
    <dbReference type="NCBI Taxonomy" id="582402"/>
    <lineage>
        <taxon>Bacteria</taxon>
        <taxon>Pseudomonadati</taxon>
        <taxon>Pseudomonadota</taxon>
        <taxon>Alphaproteobacteria</taxon>
        <taxon>Hyphomonadales</taxon>
        <taxon>Hyphomonadaceae</taxon>
        <taxon>Hirschia</taxon>
    </lineage>
</organism>
<dbReference type="PANTHER" id="PTHR33164:SF43">
    <property type="entry name" value="HTH-TYPE TRANSCRIPTIONAL REPRESSOR YETL"/>
    <property type="match status" value="1"/>
</dbReference>
<dbReference type="Gene3D" id="1.10.10.10">
    <property type="entry name" value="Winged helix-like DNA-binding domain superfamily/Winged helix DNA-binding domain"/>
    <property type="match status" value="1"/>
</dbReference>
<dbReference type="RefSeq" id="WP_015826698.1">
    <property type="nucleotide sequence ID" value="NC_012982.1"/>
</dbReference>
<dbReference type="SUPFAM" id="SSF46785">
    <property type="entry name" value="Winged helix' DNA-binding domain"/>
    <property type="match status" value="1"/>
</dbReference>
<name>C6XQ31_HIRBI</name>
<evidence type="ECO:0000313" key="3">
    <source>
        <dbReference type="Proteomes" id="UP000002745"/>
    </source>
</evidence>
<dbReference type="GO" id="GO:0006950">
    <property type="term" value="P:response to stress"/>
    <property type="evidence" value="ECO:0007669"/>
    <property type="project" value="TreeGrafter"/>
</dbReference>
<dbReference type="AlphaFoldDB" id="C6XQ31"/>
<reference evidence="3" key="1">
    <citation type="journal article" date="2011" name="J. Bacteriol.">
        <title>Genome sequences of eight morphologically diverse alphaproteobacteria.</title>
        <authorList>
            <consortium name="US DOE Joint Genome Institute"/>
            <person name="Brown P.J."/>
            <person name="Kysela D.T."/>
            <person name="Buechlein A."/>
            <person name="Hemmerich C."/>
            <person name="Brun Y.V."/>
        </authorList>
    </citation>
    <scope>NUCLEOTIDE SEQUENCE [LARGE SCALE GENOMIC DNA]</scope>
    <source>
        <strain evidence="3">ATCC 49814 / DSM 5838 / IFAM 1418</strain>
    </source>
</reference>
<dbReference type="eggNOG" id="COG1846">
    <property type="taxonomic scope" value="Bacteria"/>
</dbReference>